<proteinExistence type="predicted"/>
<evidence type="ECO:0000313" key="1">
    <source>
        <dbReference type="EMBL" id="GJC84155.1"/>
    </source>
</evidence>
<name>A0AA37GNE6_9PEZI</name>
<protein>
    <submittedName>
        <fullName evidence="1">Uncharacterized protein</fullName>
    </submittedName>
</protein>
<dbReference type="AlphaFoldDB" id="A0AA37GNE6"/>
<evidence type="ECO:0000313" key="2">
    <source>
        <dbReference type="Proteomes" id="UP001055172"/>
    </source>
</evidence>
<accession>A0AA37GNE6</accession>
<reference evidence="1 2" key="1">
    <citation type="submission" date="2021-07" db="EMBL/GenBank/DDBJ databases">
        <title>Genome data of Colletotrichum spaethianum.</title>
        <authorList>
            <person name="Utami Y.D."/>
            <person name="Hiruma K."/>
        </authorList>
    </citation>
    <scope>NUCLEOTIDE SEQUENCE [LARGE SCALE GENOMIC DNA]</scope>
    <source>
        <strain evidence="1 2">MAFF 242679</strain>
    </source>
</reference>
<organism evidence="1 2">
    <name type="scientific">Colletotrichum liriopes</name>
    <dbReference type="NCBI Taxonomy" id="708192"/>
    <lineage>
        <taxon>Eukaryota</taxon>
        <taxon>Fungi</taxon>
        <taxon>Dikarya</taxon>
        <taxon>Ascomycota</taxon>
        <taxon>Pezizomycotina</taxon>
        <taxon>Sordariomycetes</taxon>
        <taxon>Hypocreomycetidae</taxon>
        <taxon>Glomerellales</taxon>
        <taxon>Glomerellaceae</taxon>
        <taxon>Colletotrichum</taxon>
        <taxon>Colletotrichum spaethianum species complex</taxon>
    </lineage>
</organism>
<gene>
    <name evidence="1" type="ORF">ColLi_06993</name>
</gene>
<dbReference type="Proteomes" id="UP001055172">
    <property type="component" value="Unassembled WGS sequence"/>
</dbReference>
<comment type="caution">
    <text evidence="1">The sequence shown here is derived from an EMBL/GenBank/DDBJ whole genome shotgun (WGS) entry which is preliminary data.</text>
</comment>
<sequence length="119" mass="13217">MSLAHVLSPSPLSEKPNVTNVVEFTPLPHDGTAFAHSRESPKCTSDPVVYLVAGPPAIEERDVKMPAQFVNVVQEKTNRSRSQAHHVDTLERGLAALSRTFQSHFPVFLLRYFTSLHTP</sequence>
<dbReference type="EMBL" id="BPPX01000013">
    <property type="protein sequence ID" value="GJC84155.1"/>
    <property type="molecule type" value="Genomic_DNA"/>
</dbReference>
<keyword evidence="2" id="KW-1185">Reference proteome</keyword>